<proteinExistence type="predicted"/>
<dbReference type="EMBL" id="GGFJ01012874">
    <property type="protein sequence ID" value="MBW62015.1"/>
    <property type="molecule type" value="Transcribed_RNA"/>
</dbReference>
<organism evidence="2">
    <name type="scientific">Anopheles marajoara</name>
    <dbReference type="NCBI Taxonomy" id="58244"/>
    <lineage>
        <taxon>Eukaryota</taxon>
        <taxon>Metazoa</taxon>
        <taxon>Ecdysozoa</taxon>
        <taxon>Arthropoda</taxon>
        <taxon>Hexapoda</taxon>
        <taxon>Insecta</taxon>
        <taxon>Pterygota</taxon>
        <taxon>Neoptera</taxon>
        <taxon>Endopterygota</taxon>
        <taxon>Diptera</taxon>
        <taxon>Nematocera</taxon>
        <taxon>Culicoidea</taxon>
        <taxon>Culicidae</taxon>
        <taxon>Anophelinae</taxon>
        <taxon>Anopheles</taxon>
    </lineage>
</organism>
<accession>A0A2M4C9W3</accession>
<evidence type="ECO:0000313" key="2">
    <source>
        <dbReference type="EMBL" id="MBW62015.1"/>
    </source>
</evidence>
<protein>
    <submittedName>
        <fullName evidence="2">Putative secreted protein</fullName>
    </submittedName>
</protein>
<dbReference type="AlphaFoldDB" id="A0A2M4C9W3"/>
<feature type="signal peptide" evidence="1">
    <location>
        <begin position="1"/>
        <end position="33"/>
    </location>
</feature>
<evidence type="ECO:0000256" key="1">
    <source>
        <dbReference type="SAM" id="SignalP"/>
    </source>
</evidence>
<keyword evidence="1" id="KW-0732">Signal</keyword>
<feature type="chain" id="PRO_5014636824" evidence="1">
    <location>
        <begin position="34"/>
        <end position="92"/>
    </location>
</feature>
<reference evidence="2" key="1">
    <citation type="submission" date="2018-01" db="EMBL/GenBank/DDBJ databases">
        <title>An insight into the sialome of Amazonian anophelines.</title>
        <authorList>
            <person name="Ribeiro J.M."/>
            <person name="Scarpassa V."/>
            <person name="Calvo E."/>
        </authorList>
    </citation>
    <scope>NUCLEOTIDE SEQUENCE</scope>
    <source>
        <tissue evidence="2">Salivary glands</tissue>
    </source>
</reference>
<sequence length="92" mass="10334">MGVSWSVCPGPCVEGRVLLVVSVLLHWFCGSVCDGRCVVGLVSRVRFPFCRFVSVCPWRCCAVGAPGVRQRDWFPGPRRSRWESRVDQQSYG</sequence>
<name>A0A2M4C9W3_9DIPT</name>